<dbReference type="PANTHER" id="PTHR24188:SF29">
    <property type="entry name" value="GH09064P"/>
    <property type="match status" value="1"/>
</dbReference>
<protein>
    <submittedName>
        <fullName evidence="5">Ankyrin repeat domain-containing protein 50</fullName>
    </submittedName>
</protein>
<dbReference type="SMART" id="SM00248">
    <property type="entry name" value="ANK"/>
    <property type="match status" value="9"/>
</dbReference>
<dbReference type="PROSITE" id="PS50053">
    <property type="entry name" value="UBIQUITIN_2"/>
    <property type="match status" value="1"/>
</dbReference>
<name>A0A1Q9CAH1_SYMMI</name>
<dbReference type="SUPFAM" id="SSF48403">
    <property type="entry name" value="Ankyrin repeat"/>
    <property type="match status" value="1"/>
</dbReference>
<feature type="repeat" description="ANK" evidence="3">
    <location>
        <begin position="592"/>
        <end position="624"/>
    </location>
</feature>
<evidence type="ECO:0000256" key="2">
    <source>
        <dbReference type="ARBA" id="ARBA00023043"/>
    </source>
</evidence>
<feature type="domain" description="Ubiquitin-like" evidence="4">
    <location>
        <begin position="421"/>
        <end position="479"/>
    </location>
</feature>
<evidence type="ECO:0000256" key="1">
    <source>
        <dbReference type="ARBA" id="ARBA00022737"/>
    </source>
</evidence>
<keyword evidence="1" id="KW-0677">Repeat</keyword>
<evidence type="ECO:0000259" key="4">
    <source>
        <dbReference type="PROSITE" id="PS50053"/>
    </source>
</evidence>
<dbReference type="Gene3D" id="1.25.40.20">
    <property type="entry name" value="Ankyrin repeat-containing domain"/>
    <property type="match status" value="3"/>
</dbReference>
<dbReference type="PROSITE" id="PS50297">
    <property type="entry name" value="ANK_REP_REGION"/>
    <property type="match status" value="6"/>
</dbReference>
<feature type="repeat" description="ANK" evidence="3">
    <location>
        <begin position="559"/>
        <end position="591"/>
    </location>
</feature>
<dbReference type="AlphaFoldDB" id="A0A1Q9CAH1"/>
<dbReference type="Pfam" id="PF13637">
    <property type="entry name" value="Ank_4"/>
    <property type="match status" value="2"/>
</dbReference>
<reference evidence="5 6" key="1">
    <citation type="submission" date="2016-02" db="EMBL/GenBank/DDBJ databases">
        <title>Genome analysis of coral dinoflagellate symbionts highlights evolutionary adaptations to a symbiotic lifestyle.</title>
        <authorList>
            <person name="Aranda M."/>
            <person name="Li Y."/>
            <person name="Liew Y.J."/>
            <person name="Baumgarten S."/>
            <person name="Simakov O."/>
            <person name="Wilson M."/>
            <person name="Piel J."/>
            <person name="Ashoor H."/>
            <person name="Bougouffa S."/>
            <person name="Bajic V.B."/>
            <person name="Ryu T."/>
            <person name="Ravasi T."/>
            <person name="Bayer T."/>
            <person name="Micklem G."/>
            <person name="Kim H."/>
            <person name="Bhak J."/>
            <person name="Lajeunesse T.C."/>
            <person name="Voolstra C.R."/>
        </authorList>
    </citation>
    <scope>NUCLEOTIDE SEQUENCE [LARGE SCALE GENOMIC DNA]</scope>
    <source>
        <strain evidence="5 6">CCMP2467</strain>
    </source>
</reference>
<evidence type="ECO:0000256" key="3">
    <source>
        <dbReference type="PROSITE-ProRule" id="PRU00023"/>
    </source>
</evidence>
<dbReference type="EMBL" id="LSRX01001435">
    <property type="protein sequence ID" value="OLP79916.1"/>
    <property type="molecule type" value="Genomic_DNA"/>
</dbReference>
<gene>
    <name evidence="5" type="primary">ANKRD50</name>
    <name evidence="5" type="ORF">AK812_SmicGene39741</name>
</gene>
<dbReference type="InterPro" id="IPR000626">
    <property type="entry name" value="Ubiquitin-like_dom"/>
</dbReference>
<dbReference type="InterPro" id="IPR002110">
    <property type="entry name" value="Ankyrin_rpt"/>
</dbReference>
<dbReference type="PROSITE" id="PS50088">
    <property type="entry name" value="ANK_REPEAT"/>
    <property type="match status" value="7"/>
</dbReference>
<dbReference type="PANTHER" id="PTHR24188">
    <property type="entry name" value="ANKYRIN REPEAT PROTEIN"/>
    <property type="match status" value="1"/>
</dbReference>
<accession>A0A1Q9CAH1</accession>
<evidence type="ECO:0000313" key="5">
    <source>
        <dbReference type="EMBL" id="OLP79916.1"/>
    </source>
</evidence>
<dbReference type="InterPro" id="IPR036770">
    <property type="entry name" value="Ankyrin_rpt-contain_sf"/>
</dbReference>
<dbReference type="Pfam" id="PF12796">
    <property type="entry name" value="Ank_2"/>
    <property type="match status" value="2"/>
</dbReference>
<dbReference type="OrthoDB" id="301636at2759"/>
<sequence>MPSRNALHSAFLPTVEQPVEAGVPVSADDFLFRGPPARVLHEGPAEVETLTTAIHKAGHRSHPSEFLATPVASAKQASGEIAAFREMGPPSQPELRIQESGLLPHSLGEHGLGVLKALKTTVLLTGGLCSKLFGIGLMGYLAFQSMQANVSRSRQEQQMQGQYYNACGRRQVRGVPWGNESRVRIRPSRPDPRIEKYSRRLQDRIPPPPVQYIPGTGAVIARVYIMYEVKTDDWHFMKIRLSNRLAAFLAGVQSVYVDLEQVEPVLVEERCVPGVGLAVVLPRGGPSVRGLLGDDRYKWGEGLQLLAATVGLWVNGLRGDALPLMLPSAMASSATASMDDFCVSQFNTSLMLPGSQLPRVPFRLALGDRASVLFVDVLNPRMRCTGGGSRLVIRHQPVETSIRGCPFFASGRSPEAVDGCLHVWKASGDKVASIPVEDLVDVRLLKQNLGRRCGVPRFRQRLLRNGLVLPEEEQLGSPGDVQLVLLPFCSVHDEEIRQFVALSASGRAAEVEAKLQLPLDPNSRVNVRSALLSASDGGHLQVVNLLLEARADADVAGNLGMTPLISASANGHVDVVRVLLAAGARKDMANLLGRTALLTAALNKQLETVTLLLEFGAKTNCADLEGMTPLLEAARSGHLGIARRLTDARADMQMADRIGWNAFVWAAFEGHKEMVSFLAETGVDADVVGRHGDTAFWWACSAGKQEVAQLLLEFGVDKNSSDSDGDSALHAATGSGHAGVVRLLLKAGVDKNHADSRGQTALHAAAVSGNLTILRLLLNAGVDENLVDISGATPFHVASSRAAKDLLSQVNLRRPKDVRSGL</sequence>
<comment type="caution">
    <text evidence="5">The sequence shown here is derived from an EMBL/GenBank/DDBJ whole genome shotgun (WGS) entry which is preliminary data.</text>
</comment>
<feature type="repeat" description="ANK" evidence="3">
    <location>
        <begin position="526"/>
        <end position="558"/>
    </location>
</feature>
<keyword evidence="6" id="KW-1185">Reference proteome</keyword>
<feature type="repeat" description="ANK" evidence="3">
    <location>
        <begin position="691"/>
        <end position="723"/>
    </location>
</feature>
<feature type="repeat" description="ANK" evidence="3">
    <location>
        <begin position="724"/>
        <end position="756"/>
    </location>
</feature>
<evidence type="ECO:0000313" key="6">
    <source>
        <dbReference type="Proteomes" id="UP000186817"/>
    </source>
</evidence>
<proteinExistence type="predicted"/>
<keyword evidence="2 3" id="KW-0040">ANK repeat</keyword>
<feature type="repeat" description="ANK" evidence="3">
    <location>
        <begin position="757"/>
        <end position="789"/>
    </location>
</feature>
<organism evidence="5 6">
    <name type="scientific">Symbiodinium microadriaticum</name>
    <name type="common">Dinoflagellate</name>
    <name type="synonym">Zooxanthella microadriatica</name>
    <dbReference type="NCBI Taxonomy" id="2951"/>
    <lineage>
        <taxon>Eukaryota</taxon>
        <taxon>Sar</taxon>
        <taxon>Alveolata</taxon>
        <taxon>Dinophyceae</taxon>
        <taxon>Suessiales</taxon>
        <taxon>Symbiodiniaceae</taxon>
        <taxon>Symbiodinium</taxon>
    </lineage>
</organism>
<dbReference type="Proteomes" id="UP000186817">
    <property type="component" value="Unassembled WGS sequence"/>
</dbReference>
<feature type="repeat" description="ANK" evidence="3">
    <location>
        <begin position="625"/>
        <end position="657"/>
    </location>
</feature>